<accession>A0ABW8L1W4</accession>
<gene>
    <name evidence="1" type="ORF">ACI2JU_19415</name>
</gene>
<evidence type="ECO:0000313" key="2">
    <source>
        <dbReference type="Proteomes" id="UP001620262"/>
    </source>
</evidence>
<keyword evidence="2" id="KW-1185">Reference proteome</keyword>
<dbReference type="RefSeq" id="WP_404676247.1">
    <property type="nucleotide sequence ID" value="NZ_JBJDOT010000035.1"/>
</dbReference>
<evidence type="ECO:0008006" key="3">
    <source>
        <dbReference type="Google" id="ProtNLM"/>
    </source>
</evidence>
<dbReference type="Proteomes" id="UP001620262">
    <property type="component" value="Unassembled WGS sequence"/>
</dbReference>
<evidence type="ECO:0000313" key="1">
    <source>
        <dbReference type="EMBL" id="MFK3866021.1"/>
    </source>
</evidence>
<reference evidence="1 2" key="1">
    <citation type="submission" date="2024-11" db="EMBL/GenBank/DDBJ databases">
        <title>The Natural Products Discovery Center: Release of the First 8490 Sequenced Strains for Exploring Actinobacteria Biosynthetic Diversity.</title>
        <authorList>
            <person name="Kalkreuter E."/>
            <person name="Kautsar S.A."/>
            <person name="Yang D."/>
            <person name="Bader C.D."/>
            <person name="Teijaro C.N."/>
            <person name="Fluegel L."/>
            <person name="Davis C.M."/>
            <person name="Simpson J.R."/>
            <person name="Lauterbach L."/>
            <person name="Steele A.D."/>
            <person name="Gui C."/>
            <person name="Meng S."/>
            <person name="Li G."/>
            <person name="Viehrig K."/>
            <person name="Ye F."/>
            <person name="Su P."/>
            <person name="Kiefer A.F."/>
            <person name="Nichols A."/>
            <person name="Cepeda A.J."/>
            <person name="Yan W."/>
            <person name="Fan B."/>
            <person name="Jiang Y."/>
            <person name="Adhikari A."/>
            <person name="Zheng C.-J."/>
            <person name="Schuster L."/>
            <person name="Cowan T.M."/>
            <person name="Smanski M.J."/>
            <person name="Chevrette M.G."/>
            <person name="De Carvalho L.P.S."/>
            <person name="Shen B."/>
        </authorList>
    </citation>
    <scope>NUCLEOTIDE SEQUENCE [LARGE SCALE GENOMIC DNA]</scope>
    <source>
        <strain evidence="1 2">NPDC078403</strain>
    </source>
</reference>
<name>A0ABW8L1W4_9GAMM</name>
<sequence>MNQELRLLEEILKRNSEDPDSIDIENEVDHYFFFDGIKNEEDLDEAWRVFDEHEEIRNRLLNIVSETDSISRWGYRIPKSEQIRCDDQELKNLVSLHISSLRPILLGEDYNAEIIAFIDGGYQVEIAPSSIEFPDTSDNELFGVLYEAICEYWIDNFPYDKEHYEVLKNWAIYLTKCDEVATYLMWPFLSNEKDLAPCTMDAGAKLWKLGCRDRFWVKDLDYESKVVYVRPPWLDE</sequence>
<comment type="caution">
    <text evidence="1">The sequence shown here is derived from an EMBL/GenBank/DDBJ whole genome shotgun (WGS) entry which is preliminary data.</text>
</comment>
<proteinExistence type="predicted"/>
<dbReference type="EMBL" id="JBJDOT010000035">
    <property type="protein sequence ID" value="MFK3866021.1"/>
    <property type="molecule type" value="Genomic_DNA"/>
</dbReference>
<protein>
    <recommendedName>
        <fullName evidence="3">DUF4253 domain-containing protein</fullName>
    </recommendedName>
</protein>
<organism evidence="1 2">
    <name type="scientific">Pseudoalteromonas rhizosphaerae</name>
    <dbReference type="NCBI Taxonomy" id="2518973"/>
    <lineage>
        <taxon>Bacteria</taxon>
        <taxon>Pseudomonadati</taxon>
        <taxon>Pseudomonadota</taxon>
        <taxon>Gammaproteobacteria</taxon>
        <taxon>Alteromonadales</taxon>
        <taxon>Pseudoalteromonadaceae</taxon>
        <taxon>Pseudoalteromonas</taxon>
    </lineage>
</organism>